<feature type="region of interest" description="Disordered" evidence="1">
    <location>
        <begin position="56"/>
        <end position="85"/>
    </location>
</feature>
<organism evidence="2 3">
    <name type="scientific">Fusarium oxysporum f. sp. narcissi</name>
    <dbReference type="NCBI Taxonomy" id="451672"/>
    <lineage>
        <taxon>Eukaryota</taxon>
        <taxon>Fungi</taxon>
        <taxon>Dikarya</taxon>
        <taxon>Ascomycota</taxon>
        <taxon>Pezizomycotina</taxon>
        <taxon>Sordariomycetes</taxon>
        <taxon>Hypocreomycetidae</taxon>
        <taxon>Hypocreales</taxon>
        <taxon>Nectriaceae</taxon>
        <taxon>Fusarium</taxon>
        <taxon>Fusarium oxysporum species complex</taxon>
    </lineage>
</organism>
<evidence type="ECO:0000256" key="1">
    <source>
        <dbReference type="SAM" id="MobiDB-lite"/>
    </source>
</evidence>
<dbReference type="EMBL" id="MQTW01000146">
    <property type="protein sequence ID" value="RYC83639.1"/>
    <property type="molecule type" value="Genomic_DNA"/>
</dbReference>
<comment type="caution">
    <text evidence="2">The sequence shown here is derived from an EMBL/GenBank/DDBJ whole genome shotgun (WGS) entry which is preliminary data.</text>
</comment>
<protein>
    <submittedName>
        <fullName evidence="2">Uncharacterized protein</fullName>
    </submittedName>
</protein>
<evidence type="ECO:0000313" key="2">
    <source>
        <dbReference type="EMBL" id="RYC83639.1"/>
    </source>
</evidence>
<sequence length="85" mass="9602">MHPVAPSSSLSAEARKWSRTFSLVHCPVTLHFDCCIRFRPTMSSWHSFLQNTRRGLRGETSPLNTTAGSIADTLRQRRGPDHKIP</sequence>
<dbReference type="AlphaFoldDB" id="A0A4Q2VEH0"/>
<proteinExistence type="predicted"/>
<name>A0A4Q2VEH0_FUSOX</name>
<evidence type="ECO:0000313" key="3">
    <source>
        <dbReference type="Proteomes" id="UP000290540"/>
    </source>
</evidence>
<reference evidence="2 3" key="1">
    <citation type="submission" date="2016-12" db="EMBL/GenBank/DDBJ databases">
        <title>Draft genome sequence of Fusarium oxysporum causing rot on Narcissus.</title>
        <authorList>
            <person name="Armitage A.D."/>
            <person name="Taylor A."/>
            <person name="Clarkson J.P."/>
            <person name="Harrison R.J."/>
            <person name="Jackson A.C."/>
        </authorList>
    </citation>
    <scope>NUCLEOTIDE SEQUENCE [LARGE SCALE GENOMIC DNA]</scope>
    <source>
        <strain evidence="2 3">N139</strain>
    </source>
</reference>
<dbReference type="Proteomes" id="UP000290540">
    <property type="component" value="Unassembled WGS sequence"/>
</dbReference>
<accession>A0A4Q2VEH0</accession>
<gene>
    <name evidence="2" type="ORF">BFJ63_vAg13479</name>
</gene>
<feature type="compositionally biased region" description="Basic and acidic residues" evidence="1">
    <location>
        <begin position="74"/>
        <end position="85"/>
    </location>
</feature>